<comment type="subcellular location">
    <subcellularLocation>
        <location evidence="2">Cytoplasm</location>
    </subcellularLocation>
</comment>
<sequence length="125" mass="14075">MRKRSVKNNRINEEVLRELSKIIREDVKDPRVSLMTSVTLVEVAPDLKTAKVYVSVLGDKEAGINTVKGLKSSAGFIRGKLAHSVNLRNTPELFFILDDSIAYGVRMSKLIDQVNEEDAKHHEKD</sequence>
<keyword evidence="4" id="KW-1185">Reference proteome</keyword>
<dbReference type="GO" id="GO:0005829">
    <property type="term" value="C:cytosol"/>
    <property type="evidence" value="ECO:0007669"/>
    <property type="project" value="TreeGrafter"/>
</dbReference>
<organism evidence="3 4">
    <name type="scientific">Shuttleworthella satelles DSM 14600</name>
    <dbReference type="NCBI Taxonomy" id="626523"/>
    <lineage>
        <taxon>Bacteria</taxon>
        <taxon>Bacillati</taxon>
        <taxon>Bacillota</taxon>
        <taxon>Clostridia</taxon>
        <taxon>Lachnospirales</taxon>
        <taxon>Lachnospiraceae</taxon>
        <taxon>Shuttleworthella</taxon>
    </lineage>
</organism>
<dbReference type="HAMAP" id="MF_00003">
    <property type="entry name" value="RbfA"/>
    <property type="match status" value="1"/>
</dbReference>
<dbReference type="InterPro" id="IPR023799">
    <property type="entry name" value="RbfA_dom_sf"/>
</dbReference>
<evidence type="ECO:0000256" key="1">
    <source>
        <dbReference type="ARBA" id="ARBA00022517"/>
    </source>
</evidence>
<dbReference type="AlphaFoldDB" id="C4GBF6"/>
<dbReference type="STRING" id="626523.GCWU000342_01257"/>
<comment type="function">
    <text evidence="2">One of several proteins that assist in the late maturation steps of the functional core of the 30S ribosomal subunit. Associates with free 30S ribosomal subunits (but not with 30S subunits that are part of 70S ribosomes or polysomes). Required for efficient processing of 16S rRNA. May interact with the 5'-terminal helix region of 16S rRNA.</text>
</comment>
<keyword evidence="1 2" id="KW-0690">Ribosome biogenesis</keyword>
<dbReference type="Gene3D" id="3.30.300.20">
    <property type="match status" value="1"/>
</dbReference>
<name>C4GBF6_9FIRM</name>
<dbReference type="InterPro" id="IPR000238">
    <property type="entry name" value="RbfA"/>
</dbReference>
<evidence type="ECO:0000256" key="2">
    <source>
        <dbReference type="HAMAP-Rule" id="MF_00003"/>
    </source>
</evidence>
<dbReference type="HOGENOM" id="CLU_089475_6_3_9"/>
<dbReference type="GO" id="GO:0043024">
    <property type="term" value="F:ribosomal small subunit binding"/>
    <property type="evidence" value="ECO:0007669"/>
    <property type="project" value="TreeGrafter"/>
</dbReference>
<dbReference type="PANTHER" id="PTHR33515">
    <property type="entry name" value="RIBOSOME-BINDING FACTOR A, CHLOROPLASTIC-RELATED"/>
    <property type="match status" value="1"/>
</dbReference>
<dbReference type="PROSITE" id="PS01319">
    <property type="entry name" value="RBFA"/>
    <property type="match status" value="1"/>
</dbReference>
<comment type="caution">
    <text evidence="3">The sequence shown here is derived from an EMBL/GenBank/DDBJ whole genome shotgun (WGS) entry which is preliminary data.</text>
</comment>
<dbReference type="NCBIfam" id="TIGR00082">
    <property type="entry name" value="rbfA"/>
    <property type="match status" value="1"/>
</dbReference>
<evidence type="ECO:0000313" key="3">
    <source>
        <dbReference type="EMBL" id="EEP28449.1"/>
    </source>
</evidence>
<gene>
    <name evidence="2 3" type="primary">rbfA</name>
    <name evidence="3" type="ORF">GCWU000342_01257</name>
</gene>
<accession>C4GBF6</accession>
<dbReference type="Proteomes" id="UP000003494">
    <property type="component" value="Unassembled WGS sequence"/>
</dbReference>
<dbReference type="PANTHER" id="PTHR33515:SF1">
    <property type="entry name" value="RIBOSOME-BINDING FACTOR A, CHLOROPLASTIC-RELATED"/>
    <property type="match status" value="1"/>
</dbReference>
<proteinExistence type="inferred from homology"/>
<dbReference type="EMBL" id="ACIP02000002">
    <property type="protein sequence ID" value="EEP28449.1"/>
    <property type="molecule type" value="Genomic_DNA"/>
</dbReference>
<dbReference type="RefSeq" id="WP_006906267.1">
    <property type="nucleotide sequence ID" value="NZ_GG665866.1"/>
</dbReference>
<comment type="subunit">
    <text evidence="2">Monomer. Binds 30S ribosomal subunits, but not 50S ribosomal subunits or 70S ribosomes.</text>
</comment>
<protein>
    <recommendedName>
        <fullName evidence="2">Ribosome-binding factor A</fullName>
    </recommendedName>
</protein>
<dbReference type="InterPro" id="IPR020053">
    <property type="entry name" value="Ribosome-bd_factorA_CS"/>
</dbReference>
<dbReference type="InterPro" id="IPR015946">
    <property type="entry name" value="KH_dom-like_a/b"/>
</dbReference>
<dbReference type="GO" id="GO:0030490">
    <property type="term" value="P:maturation of SSU-rRNA"/>
    <property type="evidence" value="ECO:0007669"/>
    <property type="project" value="UniProtKB-UniRule"/>
</dbReference>
<keyword evidence="2" id="KW-0963">Cytoplasm</keyword>
<comment type="similarity">
    <text evidence="2">Belongs to the RbfA family.</text>
</comment>
<dbReference type="eggNOG" id="COG0858">
    <property type="taxonomic scope" value="Bacteria"/>
</dbReference>
<evidence type="ECO:0000313" key="4">
    <source>
        <dbReference type="Proteomes" id="UP000003494"/>
    </source>
</evidence>
<dbReference type="SUPFAM" id="SSF89919">
    <property type="entry name" value="Ribosome-binding factor A, RbfA"/>
    <property type="match status" value="1"/>
</dbReference>
<reference evidence="3" key="1">
    <citation type="submission" date="2009-04" db="EMBL/GenBank/DDBJ databases">
        <authorList>
            <person name="Weinstock G."/>
            <person name="Sodergren E."/>
            <person name="Clifton S."/>
            <person name="Fulton L."/>
            <person name="Fulton B."/>
            <person name="Courtney L."/>
            <person name="Fronick C."/>
            <person name="Harrison M."/>
            <person name="Strong C."/>
            <person name="Farmer C."/>
            <person name="Delahaunty K."/>
            <person name="Markovic C."/>
            <person name="Hall O."/>
            <person name="Minx P."/>
            <person name="Tomlinson C."/>
            <person name="Mitreva M."/>
            <person name="Nelson J."/>
            <person name="Hou S."/>
            <person name="Wollam A."/>
            <person name="Pepin K.H."/>
            <person name="Johnson M."/>
            <person name="Bhonagiri V."/>
            <person name="Nash W.E."/>
            <person name="Warren W."/>
            <person name="Chinwalla A."/>
            <person name="Mardis E.R."/>
            <person name="Wilson R.K."/>
        </authorList>
    </citation>
    <scope>NUCLEOTIDE SEQUENCE [LARGE SCALE GENOMIC DNA]</scope>
    <source>
        <strain evidence="3">DSM 14600</strain>
    </source>
</reference>
<dbReference type="Pfam" id="PF02033">
    <property type="entry name" value="RBFA"/>
    <property type="match status" value="1"/>
</dbReference>